<evidence type="ECO:0000313" key="2">
    <source>
        <dbReference type="Proteomes" id="UP000183410"/>
    </source>
</evidence>
<dbReference type="Proteomes" id="UP000183410">
    <property type="component" value="Unassembled WGS sequence"/>
</dbReference>
<reference evidence="2" key="1">
    <citation type="submission" date="2016-10" db="EMBL/GenBank/DDBJ databases">
        <authorList>
            <person name="Varghese N."/>
            <person name="Submissions S."/>
        </authorList>
    </citation>
    <scope>NUCLEOTIDE SEQUENCE [LARGE SCALE GENOMIC DNA]</scope>
    <source>
        <strain evidence="2">CGMCC 1.10223</strain>
    </source>
</reference>
<proteinExistence type="predicted"/>
<protein>
    <submittedName>
        <fullName evidence="1">Uncharacterized protein</fullName>
    </submittedName>
</protein>
<keyword evidence="2" id="KW-1185">Reference proteome</keyword>
<organism evidence="1 2">
    <name type="scientific">Paenibacillus algorifonticola</name>
    <dbReference type="NCBI Taxonomy" id="684063"/>
    <lineage>
        <taxon>Bacteria</taxon>
        <taxon>Bacillati</taxon>
        <taxon>Bacillota</taxon>
        <taxon>Bacilli</taxon>
        <taxon>Bacillales</taxon>
        <taxon>Paenibacillaceae</taxon>
        <taxon>Paenibacillus</taxon>
    </lineage>
</organism>
<sequence>MVTYVCLGILFLFVLLRGIHYYNQRKKAPTPEQLDQLAFAIFKNSDRGNS</sequence>
<name>A0A1I2D8I8_9BACL</name>
<gene>
    <name evidence="1" type="ORF">SAMN04487969_106153</name>
</gene>
<dbReference type="EMBL" id="FONN01000006">
    <property type="protein sequence ID" value="SFE76280.1"/>
    <property type="molecule type" value="Genomic_DNA"/>
</dbReference>
<dbReference type="AlphaFoldDB" id="A0A1I2D8I8"/>
<accession>A0A1I2D8I8</accession>
<evidence type="ECO:0000313" key="1">
    <source>
        <dbReference type="EMBL" id="SFE76280.1"/>
    </source>
</evidence>